<proteinExistence type="predicted"/>
<dbReference type="FunFam" id="2.30.30.40:FF:000006">
    <property type="entry name" value="RIMS-binding protein 2 isoform X1"/>
    <property type="match status" value="1"/>
</dbReference>
<reference evidence="4 5" key="1">
    <citation type="submission" date="2023-11" db="EMBL/GenBank/DDBJ databases">
        <title>Halocaridina rubra genome assembly.</title>
        <authorList>
            <person name="Smith C."/>
        </authorList>
    </citation>
    <scope>NUCLEOTIDE SEQUENCE [LARGE SCALE GENOMIC DNA]</scope>
    <source>
        <strain evidence="4">EP-1</strain>
        <tissue evidence="4">Whole</tissue>
    </source>
</reference>
<evidence type="ECO:0000259" key="3">
    <source>
        <dbReference type="PROSITE" id="PS50002"/>
    </source>
</evidence>
<dbReference type="InterPro" id="IPR036028">
    <property type="entry name" value="SH3-like_dom_sf"/>
</dbReference>
<dbReference type="SUPFAM" id="SSF50044">
    <property type="entry name" value="SH3-domain"/>
    <property type="match status" value="1"/>
</dbReference>
<dbReference type="InterPro" id="IPR040325">
    <property type="entry name" value="RIMBP1/2/3"/>
</dbReference>
<evidence type="ECO:0000256" key="1">
    <source>
        <dbReference type="ARBA" id="ARBA00022443"/>
    </source>
</evidence>
<dbReference type="GO" id="GO:0045202">
    <property type="term" value="C:synapse"/>
    <property type="evidence" value="ECO:0007669"/>
    <property type="project" value="GOC"/>
</dbReference>
<accession>A0AAN8X637</accession>
<dbReference type="PROSITE" id="PS50002">
    <property type="entry name" value="SH3"/>
    <property type="match status" value="1"/>
</dbReference>
<dbReference type="SMART" id="SM00326">
    <property type="entry name" value="SH3"/>
    <property type="match status" value="1"/>
</dbReference>
<organism evidence="4 5">
    <name type="scientific">Halocaridina rubra</name>
    <name type="common">Hawaiian red shrimp</name>
    <dbReference type="NCBI Taxonomy" id="373956"/>
    <lineage>
        <taxon>Eukaryota</taxon>
        <taxon>Metazoa</taxon>
        <taxon>Ecdysozoa</taxon>
        <taxon>Arthropoda</taxon>
        <taxon>Crustacea</taxon>
        <taxon>Multicrustacea</taxon>
        <taxon>Malacostraca</taxon>
        <taxon>Eumalacostraca</taxon>
        <taxon>Eucarida</taxon>
        <taxon>Decapoda</taxon>
        <taxon>Pleocyemata</taxon>
        <taxon>Caridea</taxon>
        <taxon>Atyoidea</taxon>
        <taxon>Atyidae</taxon>
        <taxon>Halocaridina</taxon>
    </lineage>
</organism>
<feature type="domain" description="SH3" evidence="3">
    <location>
        <begin position="250"/>
        <end position="318"/>
    </location>
</feature>
<keyword evidence="1 2" id="KW-0728">SH3 domain</keyword>
<evidence type="ECO:0000256" key="2">
    <source>
        <dbReference type="PROSITE-ProRule" id="PRU00192"/>
    </source>
</evidence>
<protein>
    <recommendedName>
        <fullName evidence="3">SH3 domain-containing protein</fullName>
    </recommendedName>
</protein>
<dbReference type="InterPro" id="IPR001452">
    <property type="entry name" value="SH3_domain"/>
</dbReference>
<evidence type="ECO:0000313" key="4">
    <source>
        <dbReference type="EMBL" id="KAK7072815.1"/>
    </source>
</evidence>
<dbReference type="Proteomes" id="UP001381693">
    <property type="component" value="Unassembled WGS sequence"/>
</dbReference>
<sequence>MMPWAYNFSKTGLSSTSSGSSSFKSSDVISSLGISSRSMAGFTPSSFVMSSTGMGFQTGSAITTTVPAMDLSNPIMNPLGPTIGGNPLGSNPLGLMDHHSLTDTTSLNLGRGANPGVGLSSINTLTGTSLLGGTNIPGVTLHSTNPLAFSQSGTLTGMGVAGTGAGLLGGGINNPVFTSIAPLPTIITTSYDKDGMPFIYNCVVLHALFTKCVLNQIYKNLVNGNIPGVMMPPFETDNRVLDVLEIPGKGRCHVYIARYSYDPFQHSPNENPEAELAVNAGDYVLVWGAMDEDGFFDGELLDGRRGLVPSNFVEKLIGEDLIEFHQSVVMGLRDCDESVSTSIYYLVI</sequence>
<evidence type="ECO:0000313" key="5">
    <source>
        <dbReference type="Proteomes" id="UP001381693"/>
    </source>
</evidence>
<comment type="caution">
    <text evidence="4">The sequence shown here is derived from an EMBL/GenBank/DDBJ whole genome shotgun (WGS) entry which is preliminary data.</text>
</comment>
<dbReference type="PANTHER" id="PTHR14234:SF19">
    <property type="entry name" value="RIM-BINDING PROTEIN, ISOFORM F"/>
    <property type="match status" value="1"/>
</dbReference>
<gene>
    <name evidence="4" type="ORF">SK128_022953</name>
</gene>
<keyword evidence="5" id="KW-1185">Reference proteome</keyword>
<dbReference type="Pfam" id="PF14604">
    <property type="entry name" value="SH3_9"/>
    <property type="match status" value="1"/>
</dbReference>
<dbReference type="PANTHER" id="PTHR14234">
    <property type="entry name" value="RIM BINDING PROTEIN-RELATED"/>
    <property type="match status" value="1"/>
</dbReference>
<dbReference type="Gene3D" id="2.30.30.40">
    <property type="entry name" value="SH3 Domains"/>
    <property type="match status" value="1"/>
</dbReference>
<dbReference type="AlphaFoldDB" id="A0AAN8X637"/>
<dbReference type="GO" id="GO:0007274">
    <property type="term" value="P:neuromuscular synaptic transmission"/>
    <property type="evidence" value="ECO:0007669"/>
    <property type="project" value="TreeGrafter"/>
</dbReference>
<dbReference type="CDD" id="cd12014">
    <property type="entry name" value="SH3_RIM-BP_1"/>
    <property type="match status" value="1"/>
</dbReference>
<dbReference type="EMBL" id="JAXCGZ010013332">
    <property type="protein sequence ID" value="KAK7072815.1"/>
    <property type="molecule type" value="Genomic_DNA"/>
</dbReference>
<name>A0AAN8X637_HALRR</name>